<dbReference type="InterPro" id="IPR003018">
    <property type="entry name" value="GAF"/>
</dbReference>
<evidence type="ECO:0000259" key="7">
    <source>
        <dbReference type="PROSITE" id="PS50112"/>
    </source>
</evidence>
<feature type="domain" description="PAC" evidence="8">
    <location>
        <begin position="473"/>
        <end position="525"/>
    </location>
</feature>
<dbReference type="InterPro" id="IPR005467">
    <property type="entry name" value="His_kinase_dom"/>
</dbReference>
<dbReference type="PROSITE" id="PS50112">
    <property type="entry name" value="PAS"/>
    <property type="match status" value="1"/>
</dbReference>
<keyword evidence="5" id="KW-0418">Kinase</keyword>
<dbReference type="PROSITE" id="PS50113">
    <property type="entry name" value="PAC"/>
    <property type="match status" value="1"/>
</dbReference>
<dbReference type="PRINTS" id="PR00344">
    <property type="entry name" value="BCTRLSENSOR"/>
</dbReference>
<dbReference type="InterPro" id="IPR052162">
    <property type="entry name" value="Sensor_kinase/Photoreceptor"/>
</dbReference>
<dbReference type="InterPro" id="IPR003594">
    <property type="entry name" value="HATPase_dom"/>
</dbReference>
<dbReference type="Gene3D" id="3.30.450.40">
    <property type="match status" value="2"/>
</dbReference>
<keyword evidence="3" id="KW-0597">Phosphoprotein</keyword>
<dbReference type="PROSITE" id="PS50109">
    <property type="entry name" value="HIS_KIN"/>
    <property type="match status" value="1"/>
</dbReference>
<evidence type="ECO:0000259" key="6">
    <source>
        <dbReference type="PROSITE" id="PS50109"/>
    </source>
</evidence>
<dbReference type="Proteomes" id="UP000661918">
    <property type="component" value="Unassembled WGS sequence"/>
</dbReference>
<name>A0ABQ2GIZ6_9DEIO</name>
<evidence type="ECO:0000256" key="3">
    <source>
        <dbReference type="ARBA" id="ARBA00022553"/>
    </source>
</evidence>
<dbReference type="PANTHER" id="PTHR43304:SF1">
    <property type="entry name" value="PAC DOMAIN-CONTAINING PROTEIN"/>
    <property type="match status" value="1"/>
</dbReference>
<dbReference type="InterPro" id="IPR036890">
    <property type="entry name" value="HATPase_C_sf"/>
</dbReference>
<keyword evidence="4" id="KW-0808">Transferase</keyword>
<dbReference type="Pfam" id="PF00512">
    <property type="entry name" value="HisKA"/>
    <property type="match status" value="1"/>
</dbReference>
<dbReference type="SUPFAM" id="SSF55785">
    <property type="entry name" value="PYP-like sensor domain (PAS domain)"/>
    <property type="match status" value="1"/>
</dbReference>
<organism evidence="9 10">
    <name type="scientific">Deinococcus aerophilus</name>
    <dbReference type="NCBI Taxonomy" id="522488"/>
    <lineage>
        <taxon>Bacteria</taxon>
        <taxon>Thermotogati</taxon>
        <taxon>Deinococcota</taxon>
        <taxon>Deinococci</taxon>
        <taxon>Deinococcales</taxon>
        <taxon>Deinococcaceae</taxon>
        <taxon>Deinococcus</taxon>
    </lineage>
</organism>
<dbReference type="Pfam" id="PF08448">
    <property type="entry name" value="PAS_4"/>
    <property type="match status" value="1"/>
</dbReference>
<dbReference type="SUPFAM" id="SSF55874">
    <property type="entry name" value="ATPase domain of HSP90 chaperone/DNA topoisomerase II/histidine kinase"/>
    <property type="match status" value="1"/>
</dbReference>
<comment type="caution">
    <text evidence="9">The sequence shown here is derived from an EMBL/GenBank/DDBJ whole genome shotgun (WGS) entry which is preliminary data.</text>
</comment>
<feature type="domain" description="PAS" evidence="7">
    <location>
        <begin position="404"/>
        <end position="449"/>
    </location>
</feature>
<dbReference type="Gene3D" id="3.30.565.10">
    <property type="entry name" value="Histidine kinase-like ATPase, C-terminal domain"/>
    <property type="match status" value="1"/>
</dbReference>
<evidence type="ECO:0000256" key="4">
    <source>
        <dbReference type="ARBA" id="ARBA00022679"/>
    </source>
</evidence>
<evidence type="ECO:0000256" key="2">
    <source>
        <dbReference type="ARBA" id="ARBA00012438"/>
    </source>
</evidence>
<dbReference type="InterPro" id="IPR004358">
    <property type="entry name" value="Sig_transdc_His_kin-like_C"/>
</dbReference>
<dbReference type="InterPro" id="IPR000700">
    <property type="entry name" value="PAS-assoc_C"/>
</dbReference>
<dbReference type="Gene3D" id="3.30.450.20">
    <property type="entry name" value="PAS domain"/>
    <property type="match status" value="1"/>
</dbReference>
<comment type="catalytic activity">
    <reaction evidence="1">
        <text>ATP + protein L-histidine = ADP + protein N-phospho-L-histidine.</text>
        <dbReference type="EC" id="2.7.13.3"/>
    </reaction>
</comment>
<feature type="domain" description="Histidine kinase" evidence="6">
    <location>
        <begin position="543"/>
        <end position="757"/>
    </location>
</feature>
<evidence type="ECO:0000256" key="1">
    <source>
        <dbReference type="ARBA" id="ARBA00000085"/>
    </source>
</evidence>
<gene>
    <name evidence="9" type="ORF">GCM10010841_04090</name>
</gene>
<dbReference type="PANTHER" id="PTHR43304">
    <property type="entry name" value="PHYTOCHROME-LIKE PROTEIN CPH1"/>
    <property type="match status" value="1"/>
</dbReference>
<dbReference type="EMBL" id="BMOM01000002">
    <property type="protein sequence ID" value="GGL98820.1"/>
    <property type="molecule type" value="Genomic_DNA"/>
</dbReference>
<accession>A0ABQ2GIZ6</accession>
<reference evidence="10" key="1">
    <citation type="journal article" date="2019" name="Int. J. Syst. Evol. Microbiol.">
        <title>The Global Catalogue of Microorganisms (GCM) 10K type strain sequencing project: providing services to taxonomists for standard genome sequencing and annotation.</title>
        <authorList>
            <consortium name="The Broad Institute Genomics Platform"/>
            <consortium name="The Broad Institute Genome Sequencing Center for Infectious Disease"/>
            <person name="Wu L."/>
            <person name="Ma J."/>
        </authorList>
    </citation>
    <scope>NUCLEOTIDE SEQUENCE [LARGE SCALE GENOMIC DNA]</scope>
    <source>
        <strain evidence="10">JCM 15443</strain>
    </source>
</reference>
<proteinExistence type="predicted"/>
<protein>
    <recommendedName>
        <fullName evidence="2">histidine kinase</fullName>
        <ecNumber evidence="2">2.7.13.3</ecNumber>
    </recommendedName>
</protein>
<dbReference type="CDD" id="cd00082">
    <property type="entry name" value="HisKA"/>
    <property type="match status" value="1"/>
</dbReference>
<dbReference type="SUPFAM" id="SSF47384">
    <property type="entry name" value="Homodimeric domain of signal transducing histidine kinase"/>
    <property type="match status" value="1"/>
</dbReference>
<dbReference type="InterPro" id="IPR000014">
    <property type="entry name" value="PAS"/>
</dbReference>
<evidence type="ECO:0000313" key="9">
    <source>
        <dbReference type="EMBL" id="GGL98820.1"/>
    </source>
</evidence>
<evidence type="ECO:0000313" key="10">
    <source>
        <dbReference type="Proteomes" id="UP000661918"/>
    </source>
</evidence>
<dbReference type="EC" id="2.7.13.3" evidence="2"/>
<dbReference type="Pfam" id="PF02518">
    <property type="entry name" value="HATPase_c"/>
    <property type="match status" value="1"/>
</dbReference>
<keyword evidence="10" id="KW-1185">Reference proteome</keyword>
<dbReference type="Pfam" id="PF01590">
    <property type="entry name" value="GAF"/>
    <property type="match status" value="1"/>
</dbReference>
<dbReference type="InterPro" id="IPR035965">
    <property type="entry name" value="PAS-like_dom_sf"/>
</dbReference>
<evidence type="ECO:0000259" key="8">
    <source>
        <dbReference type="PROSITE" id="PS50113"/>
    </source>
</evidence>
<dbReference type="SMART" id="SM00387">
    <property type="entry name" value="HATPase_c"/>
    <property type="match status" value="1"/>
</dbReference>
<dbReference type="InterPro" id="IPR036097">
    <property type="entry name" value="HisK_dim/P_sf"/>
</dbReference>
<dbReference type="InterPro" id="IPR003661">
    <property type="entry name" value="HisK_dim/P_dom"/>
</dbReference>
<dbReference type="InterPro" id="IPR013656">
    <property type="entry name" value="PAS_4"/>
</dbReference>
<dbReference type="SUPFAM" id="SSF55781">
    <property type="entry name" value="GAF domain-like"/>
    <property type="match status" value="2"/>
</dbReference>
<dbReference type="SMART" id="SM00388">
    <property type="entry name" value="HisKA"/>
    <property type="match status" value="1"/>
</dbReference>
<evidence type="ECO:0000256" key="5">
    <source>
        <dbReference type="ARBA" id="ARBA00022777"/>
    </source>
</evidence>
<dbReference type="Gene3D" id="1.10.287.130">
    <property type="match status" value="1"/>
</dbReference>
<sequence>MAGQLLGALVLDLGAAQAQDAPADRALPAALHLLAAHGALALDRVRVADELRVRTKRTRELEERRAALDAFVAFTEVSAGTSQGLELATHAVDVLRATLGDLSVAYYERTDGLWKARVWSDDLTPEVVASITAGVAPEAPSFARAVDSRDVLFIPGWDAGYEEVAQTESYGAVALYPCFVAEEARGMLAMGIQRAGEWSEREQAVFRAVGSSLRLALERAEDARQLQVQNAELAARTRVLEAFADLTRRLTLHGDPYALIHRAQDVVRSLLPDGAATYYEPEGPLWRVKSQSGDLRHAELQAALDAGLPLDSAQNLNVPYTSHQPYYQDVYDLDTDQLHEHVRHIGATATLPVTVRGEVRGVFAVALFGRRRWSETDRAMLDTVVYSLGLALEGAQALRELDRTQHYLKVVAENAPLLLFATDAQGVFTLSEGRLLTRLGLQPEQAVGQCATTLFQHEPDLRAGTWLAGALAGESTHGLMQVESSGITLETWFVPLRDEKGQVSEVVGVSLDVTERLEAQRQVERANEELRRSNHELEQFAYVASHDLQEPLRTVTSFSQLLARKHGGQLDEKSELYLRMIGEGSARMSRLLQDLLAFSRVTTGARTSVRVDTADVLAQVVQDLHGQIEQTSADLQVFPLPTVQGDPTQVRQIFQNLIGNALKFSVPERAPRITVTACRMGREVQFSVQDNGIGIAPEFFERIFTIFQRLHTRDQYEGNGIGLSITHRIIERHRGRLWLESTPGQGSTFFFTLPADG</sequence>
<dbReference type="CDD" id="cd16921">
    <property type="entry name" value="HATPase_FilI-like"/>
    <property type="match status" value="1"/>
</dbReference>
<dbReference type="InterPro" id="IPR029016">
    <property type="entry name" value="GAF-like_dom_sf"/>
</dbReference>